<comment type="catalytic activity">
    <reaction evidence="1">
        <text>[(1-&gt;4)-alpha-D-glucosyl](n) + phosphate = [(1-&gt;4)-alpha-D-glucosyl](n-1) + alpha-D-glucose 1-phosphate</text>
        <dbReference type="Rhea" id="RHEA:41732"/>
        <dbReference type="Rhea" id="RHEA-COMP:9584"/>
        <dbReference type="Rhea" id="RHEA-COMP:9586"/>
        <dbReference type="ChEBI" id="CHEBI:15444"/>
        <dbReference type="ChEBI" id="CHEBI:43474"/>
        <dbReference type="ChEBI" id="CHEBI:58601"/>
        <dbReference type="EC" id="2.4.1.1"/>
    </reaction>
</comment>
<dbReference type="PROSITE" id="PS00102">
    <property type="entry name" value="PHOSPHORYLASE"/>
    <property type="match status" value="1"/>
</dbReference>
<gene>
    <name evidence="10" type="ORF">CR162_20000</name>
</gene>
<evidence type="ECO:0000256" key="2">
    <source>
        <dbReference type="ARBA" id="ARBA00001933"/>
    </source>
</evidence>
<dbReference type="Pfam" id="PF00343">
    <property type="entry name" value="Phosphorylase"/>
    <property type="match status" value="1"/>
</dbReference>
<evidence type="ECO:0000256" key="9">
    <source>
        <dbReference type="ARBA" id="ARBA00025174"/>
    </source>
</evidence>
<dbReference type="GO" id="GO:0030170">
    <property type="term" value="F:pyridoxal phosphate binding"/>
    <property type="evidence" value="ECO:0007669"/>
    <property type="project" value="InterPro"/>
</dbReference>
<name>A0A2C7A4B5_9PROT</name>
<evidence type="ECO:0000256" key="7">
    <source>
        <dbReference type="ARBA" id="ARBA00022898"/>
    </source>
</evidence>
<dbReference type="SUPFAM" id="SSF53756">
    <property type="entry name" value="UDP-Glycosyltransferase/glycogen phosphorylase"/>
    <property type="match status" value="1"/>
</dbReference>
<dbReference type="AlphaFoldDB" id="A0A2C7A4B5"/>
<dbReference type="EC" id="2.4.1.1" evidence="4"/>
<evidence type="ECO:0000256" key="6">
    <source>
        <dbReference type="ARBA" id="ARBA00022679"/>
    </source>
</evidence>
<dbReference type="InterPro" id="IPR052182">
    <property type="entry name" value="Glycogen/Maltodextrin_Phosph"/>
</dbReference>
<dbReference type="Gene3D" id="3.40.50.2000">
    <property type="entry name" value="Glycogen Phosphorylase B"/>
    <property type="match status" value="3"/>
</dbReference>
<proteinExistence type="inferred from homology"/>
<dbReference type="RefSeq" id="WP_099097274.1">
    <property type="nucleotide sequence ID" value="NZ_PDNU01000061.1"/>
</dbReference>
<keyword evidence="7" id="KW-0663">Pyridoxal phosphate</keyword>
<dbReference type="InterPro" id="IPR011834">
    <property type="entry name" value="Agluc_phsphrylas"/>
</dbReference>
<dbReference type="EMBL" id="PDNU01000061">
    <property type="protein sequence ID" value="PHK93190.1"/>
    <property type="molecule type" value="Genomic_DNA"/>
</dbReference>
<dbReference type="InterPro" id="IPR000811">
    <property type="entry name" value="Glyco_trans_35"/>
</dbReference>
<dbReference type="Proteomes" id="UP000223527">
    <property type="component" value="Unassembled WGS sequence"/>
</dbReference>
<keyword evidence="6" id="KW-0808">Transferase</keyword>
<comment type="function">
    <text evidence="9">Phosphorylase is an important allosteric enzyme in carbohydrate metabolism. Enzymes from different sources differ in their regulatory mechanisms and in their natural substrates. However, all known phosphorylases share catalytic and structural properties.</text>
</comment>
<dbReference type="GO" id="GO:0005975">
    <property type="term" value="P:carbohydrate metabolic process"/>
    <property type="evidence" value="ECO:0007669"/>
    <property type="project" value="InterPro"/>
</dbReference>
<reference evidence="10 11" key="1">
    <citation type="submission" date="2017-10" db="EMBL/GenBank/DDBJ databases">
        <authorList>
            <person name="Banno H."/>
            <person name="Chua N.-H."/>
        </authorList>
    </citation>
    <scope>NUCLEOTIDE SEQUENCE [LARGE SCALE GENOMIC DNA]</scope>
    <source>
        <strain evidence="10 11">YW11</strain>
    </source>
</reference>
<dbReference type="InterPro" id="IPR035090">
    <property type="entry name" value="Pyridoxal_P_attach_site"/>
</dbReference>
<keyword evidence="11" id="KW-1185">Reference proteome</keyword>
<comment type="similarity">
    <text evidence="3">Belongs to the glycogen phosphorylase family.</text>
</comment>
<dbReference type="NCBIfam" id="TIGR02094">
    <property type="entry name" value="more_P_ylases"/>
    <property type="match status" value="1"/>
</dbReference>
<protein>
    <recommendedName>
        <fullName evidence="4">glycogen phosphorylase</fullName>
        <ecNumber evidence="4">2.4.1.1</ecNumber>
    </recommendedName>
</protein>
<dbReference type="PANTHER" id="PTHR42655:SF1">
    <property type="entry name" value="GLYCOGEN PHOSPHORYLASE"/>
    <property type="match status" value="1"/>
</dbReference>
<evidence type="ECO:0000256" key="8">
    <source>
        <dbReference type="ARBA" id="ARBA00023277"/>
    </source>
</evidence>
<evidence type="ECO:0000256" key="1">
    <source>
        <dbReference type="ARBA" id="ARBA00001275"/>
    </source>
</evidence>
<organism evidence="10 11">
    <name type="scientific">Teichococcus rhizosphaerae</name>
    <dbReference type="NCBI Taxonomy" id="1335062"/>
    <lineage>
        <taxon>Bacteria</taxon>
        <taxon>Pseudomonadati</taxon>
        <taxon>Pseudomonadota</taxon>
        <taxon>Alphaproteobacteria</taxon>
        <taxon>Acetobacterales</taxon>
        <taxon>Roseomonadaceae</taxon>
        <taxon>Roseomonas</taxon>
    </lineage>
</organism>
<evidence type="ECO:0000256" key="5">
    <source>
        <dbReference type="ARBA" id="ARBA00022676"/>
    </source>
</evidence>
<keyword evidence="8" id="KW-0119">Carbohydrate metabolism</keyword>
<dbReference type="PANTHER" id="PTHR42655">
    <property type="entry name" value="GLYCOGEN PHOSPHORYLASE"/>
    <property type="match status" value="1"/>
</dbReference>
<dbReference type="GO" id="GO:0008184">
    <property type="term" value="F:glycogen phosphorylase activity"/>
    <property type="evidence" value="ECO:0007669"/>
    <property type="project" value="InterPro"/>
</dbReference>
<dbReference type="OrthoDB" id="7229284at2"/>
<accession>A0A2C7A4B5</accession>
<evidence type="ECO:0000256" key="3">
    <source>
        <dbReference type="ARBA" id="ARBA00006047"/>
    </source>
</evidence>
<keyword evidence="5" id="KW-0328">Glycosyltransferase</keyword>
<comment type="cofactor">
    <cofactor evidence="2">
        <name>pyridoxal 5'-phosphate</name>
        <dbReference type="ChEBI" id="CHEBI:597326"/>
    </cofactor>
</comment>
<evidence type="ECO:0000256" key="4">
    <source>
        <dbReference type="ARBA" id="ARBA00012591"/>
    </source>
</evidence>
<comment type="caution">
    <text evidence="10">The sequence shown here is derived from an EMBL/GenBank/DDBJ whole genome shotgun (WGS) entry which is preliminary data.</text>
</comment>
<sequence>MTRPNPALHRARIAYFSMEIALQPDIPTYSGGLGILAGDTMRSASDLELPMVFVTLVSRQGYLRQRIGADGGQIDDPDPWDPAAHARPLDAAVAVRIEGRTVWIRPWLYLHECPHGGCIPVILLDTRLEVNAPEDRAITDRLYGGDEALRLKQEIVLGIGGEAMLRALGLAIETWHMNEGHAALLALSLLRHIENGGDLLSPDRLEAVRERCVFTTHTPVEAGHDRFSYELVAEVLGDFIETGVLRRLAGEDMLNMTRLALSLSGWVNGVAARHAETARKMFPGYQIRAVTNGVHVPSWTHPAFAALFQTLAPEWGHDPQVLRRADRLPEAAVWAAHEQAKGELVEEVRRRTGVALRMDLPIMAFARRMTGYKRPDLLFSDIGRLRAIVREQPFQLLIAGKAHPRDEGGKAFIRSLHGMAAELADALPVVFLAGYDMSLARIMVAGADVWLNTPLPPLEASGTSGMKAALNGVPHLSVLDGWWVEAWEEGITGWAIGEDRDDPASHAGALYAKLEGQVLPLWHRDRPGWIRLMRQVIARTGSCFHSQGMMRRYATEAYLR</sequence>
<evidence type="ECO:0000313" key="11">
    <source>
        <dbReference type="Proteomes" id="UP000223527"/>
    </source>
</evidence>
<evidence type="ECO:0000313" key="10">
    <source>
        <dbReference type="EMBL" id="PHK93190.1"/>
    </source>
</evidence>